<proteinExistence type="predicted"/>
<keyword evidence="2" id="KW-1185">Reference proteome</keyword>
<comment type="caution">
    <text evidence="1">The sequence shown here is derived from an EMBL/GenBank/DDBJ whole genome shotgun (WGS) entry which is preliminary data.</text>
</comment>
<gene>
    <name evidence="1" type="ORF">VNO77_19162</name>
</gene>
<evidence type="ECO:0000313" key="1">
    <source>
        <dbReference type="EMBL" id="KAK7338548.1"/>
    </source>
</evidence>
<dbReference type="Proteomes" id="UP001367508">
    <property type="component" value="Unassembled WGS sequence"/>
</dbReference>
<organism evidence="1 2">
    <name type="scientific">Canavalia gladiata</name>
    <name type="common">Sword bean</name>
    <name type="synonym">Dolichos gladiatus</name>
    <dbReference type="NCBI Taxonomy" id="3824"/>
    <lineage>
        <taxon>Eukaryota</taxon>
        <taxon>Viridiplantae</taxon>
        <taxon>Streptophyta</taxon>
        <taxon>Embryophyta</taxon>
        <taxon>Tracheophyta</taxon>
        <taxon>Spermatophyta</taxon>
        <taxon>Magnoliopsida</taxon>
        <taxon>eudicotyledons</taxon>
        <taxon>Gunneridae</taxon>
        <taxon>Pentapetalae</taxon>
        <taxon>rosids</taxon>
        <taxon>fabids</taxon>
        <taxon>Fabales</taxon>
        <taxon>Fabaceae</taxon>
        <taxon>Papilionoideae</taxon>
        <taxon>50 kb inversion clade</taxon>
        <taxon>NPAAA clade</taxon>
        <taxon>indigoferoid/millettioid clade</taxon>
        <taxon>Phaseoleae</taxon>
        <taxon>Canavalia</taxon>
    </lineage>
</organism>
<protein>
    <submittedName>
        <fullName evidence="1">Uncharacterized protein</fullName>
    </submittedName>
</protein>
<dbReference type="AlphaFoldDB" id="A0AAN9LQV5"/>
<evidence type="ECO:0000313" key="2">
    <source>
        <dbReference type="Proteomes" id="UP001367508"/>
    </source>
</evidence>
<name>A0AAN9LQV5_CANGL</name>
<reference evidence="1 2" key="1">
    <citation type="submission" date="2024-01" db="EMBL/GenBank/DDBJ databases">
        <title>The genomes of 5 underutilized Papilionoideae crops provide insights into root nodulation and disease resistanc.</title>
        <authorList>
            <person name="Jiang F."/>
        </authorList>
    </citation>
    <scope>NUCLEOTIDE SEQUENCE [LARGE SCALE GENOMIC DNA]</scope>
    <source>
        <strain evidence="1">LVBAO_FW01</strain>
        <tissue evidence="1">Leaves</tissue>
    </source>
</reference>
<sequence length="72" mass="8062">MAHGFPFLLVKWVKANLKDANPANAEPSENRLTVANGTIGDNEFQKVFISFGINLPKSRELSLSFREQNSQK</sequence>
<dbReference type="EMBL" id="JAYMYQ010000004">
    <property type="protein sequence ID" value="KAK7338548.1"/>
    <property type="molecule type" value="Genomic_DNA"/>
</dbReference>
<accession>A0AAN9LQV5</accession>